<evidence type="ECO:0000313" key="6">
    <source>
        <dbReference type="Proteomes" id="UP001634007"/>
    </source>
</evidence>
<keyword evidence="2" id="KW-0677">Repeat</keyword>
<dbReference type="InterPro" id="IPR027417">
    <property type="entry name" value="P-loop_NTPase"/>
</dbReference>
<organism evidence="5 6">
    <name type="scientific">Eucalyptus globulus</name>
    <name type="common">Tasmanian blue gum</name>
    <dbReference type="NCBI Taxonomy" id="34317"/>
    <lineage>
        <taxon>Eukaryota</taxon>
        <taxon>Viridiplantae</taxon>
        <taxon>Streptophyta</taxon>
        <taxon>Embryophyta</taxon>
        <taxon>Tracheophyta</taxon>
        <taxon>Spermatophyta</taxon>
        <taxon>Magnoliopsida</taxon>
        <taxon>eudicotyledons</taxon>
        <taxon>Gunneridae</taxon>
        <taxon>Pentapetalae</taxon>
        <taxon>rosids</taxon>
        <taxon>malvids</taxon>
        <taxon>Myrtales</taxon>
        <taxon>Myrtaceae</taxon>
        <taxon>Myrtoideae</taxon>
        <taxon>Eucalypteae</taxon>
        <taxon>Eucalyptus</taxon>
    </lineage>
</organism>
<evidence type="ECO:0000313" key="5">
    <source>
        <dbReference type="EMBL" id="KAL3727279.1"/>
    </source>
</evidence>
<dbReference type="AlphaFoldDB" id="A0ABD3JI61"/>
<keyword evidence="6" id="KW-1185">Reference proteome</keyword>
<accession>A0ABD3JI61</accession>
<dbReference type="PANTHER" id="PTHR11017:SF292">
    <property type="entry name" value="AAA+ ATPASE DOMAIN-CONTAINING PROTEIN"/>
    <property type="match status" value="1"/>
</dbReference>
<dbReference type="InterPro" id="IPR002182">
    <property type="entry name" value="NB-ARC"/>
</dbReference>
<dbReference type="Pfam" id="PF23282">
    <property type="entry name" value="WHD_ROQ1"/>
    <property type="match status" value="1"/>
</dbReference>
<comment type="caution">
    <text evidence="5">The sequence shown here is derived from an EMBL/GenBank/DDBJ whole genome shotgun (WGS) entry which is preliminary data.</text>
</comment>
<dbReference type="InterPro" id="IPR058192">
    <property type="entry name" value="WHD_ROQ1-like"/>
</dbReference>
<dbReference type="InterPro" id="IPR044974">
    <property type="entry name" value="Disease_R_plants"/>
</dbReference>
<reference evidence="5 6" key="1">
    <citation type="submission" date="2024-11" db="EMBL/GenBank/DDBJ databases">
        <title>Chromosome-level genome assembly of Eucalyptus globulus Labill. provides insights into its genome evolution.</title>
        <authorList>
            <person name="Li X."/>
        </authorList>
    </citation>
    <scope>NUCLEOTIDE SEQUENCE [LARGE SCALE GENOMIC DNA]</scope>
    <source>
        <strain evidence="5">CL2024</strain>
        <tissue evidence="5">Fresh tender leaves</tissue>
    </source>
</reference>
<feature type="domain" description="NB-ARC" evidence="3">
    <location>
        <begin position="1"/>
        <end position="145"/>
    </location>
</feature>
<dbReference type="Pfam" id="PF00931">
    <property type="entry name" value="NB-ARC"/>
    <property type="match status" value="1"/>
</dbReference>
<dbReference type="InterPro" id="IPR036390">
    <property type="entry name" value="WH_DNA-bd_sf"/>
</dbReference>
<keyword evidence="1" id="KW-0433">Leucine-rich repeat</keyword>
<gene>
    <name evidence="5" type="ORF">ACJRO7_032073</name>
</gene>
<dbReference type="SUPFAM" id="SSF52540">
    <property type="entry name" value="P-loop containing nucleoside triphosphate hydrolases"/>
    <property type="match status" value="1"/>
</dbReference>
<dbReference type="InterPro" id="IPR042197">
    <property type="entry name" value="Apaf_helical"/>
</dbReference>
<sequence length="442" mass="50824">MGGMGKTTLARALYNSIFKDFEGSAYVDDIRGTLRQTEKMVLLQKNLLSQMLTMRKEEILLNSDAEGSRIIKDRLCRKRVLLILDGVDDMGQINSLADKRDWFGKGSRIIITTTDENLLNAIGADIHKVKRLGDPEARELFRKHASGSRNRIIKGDLVDRALQHTRCVPLALEVLGRAFATSEENEWKSKLDDFAESSDQSINKVLRVSYDALDYKKQQIFLHIACFFNGWSRRYVEGVLKNCELLVETEVNDLIRRSLIMDENGTLRVHDLIELMGKNIVVGECHGDVAKRSRLWRLMDVRNVLSRDVVRVYDMDIKIFVPPCPIQKLSLDSSEISFTSHKQYHCFFECVQGTDAVAAIVLAPPEPEKIEICSDAFKKLENLRFLIMINVQTDFRDPIYLPRELRWFEWPECPASCLKLTYPDNLAVLAVRRRLFKEPREP</sequence>
<dbReference type="Proteomes" id="UP001634007">
    <property type="component" value="Unassembled WGS sequence"/>
</dbReference>
<name>A0ABD3JI61_EUCGL</name>
<dbReference type="SUPFAM" id="SSF46785">
    <property type="entry name" value="Winged helix' DNA-binding domain"/>
    <property type="match status" value="1"/>
</dbReference>
<evidence type="ECO:0000259" key="3">
    <source>
        <dbReference type="Pfam" id="PF00931"/>
    </source>
</evidence>
<dbReference type="Gene3D" id="1.10.8.430">
    <property type="entry name" value="Helical domain of apoptotic protease-activating factors"/>
    <property type="match status" value="1"/>
</dbReference>
<dbReference type="EMBL" id="JBJKBG010000008">
    <property type="protein sequence ID" value="KAL3727279.1"/>
    <property type="molecule type" value="Genomic_DNA"/>
</dbReference>
<protein>
    <recommendedName>
        <fullName evidence="7">NB-ARC domain-containing protein</fullName>
    </recommendedName>
</protein>
<proteinExistence type="predicted"/>
<evidence type="ECO:0008006" key="7">
    <source>
        <dbReference type="Google" id="ProtNLM"/>
    </source>
</evidence>
<evidence type="ECO:0000256" key="1">
    <source>
        <dbReference type="ARBA" id="ARBA00022614"/>
    </source>
</evidence>
<evidence type="ECO:0000256" key="2">
    <source>
        <dbReference type="ARBA" id="ARBA00022737"/>
    </source>
</evidence>
<evidence type="ECO:0000259" key="4">
    <source>
        <dbReference type="Pfam" id="PF23282"/>
    </source>
</evidence>
<dbReference type="Gene3D" id="3.40.50.300">
    <property type="entry name" value="P-loop containing nucleotide triphosphate hydrolases"/>
    <property type="match status" value="1"/>
</dbReference>
<feature type="domain" description="Disease resistance protein Roq1-like winged-helix" evidence="4">
    <location>
        <begin position="216"/>
        <end position="281"/>
    </location>
</feature>
<dbReference type="PANTHER" id="PTHR11017">
    <property type="entry name" value="LEUCINE-RICH REPEAT-CONTAINING PROTEIN"/>
    <property type="match status" value="1"/>
</dbReference>